<dbReference type="EMBL" id="VTPC01091271">
    <property type="protein sequence ID" value="KAF2878851.1"/>
    <property type="molecule type" value="Genomic_DNA"/>
</dbReference>
<gene>
    <name evidence="6" type="ORF">ILUMI_27315</name>
</gene>
<dbReference type="OrthoDB" id="5835829at2759"/>
<protein>
    <recommendedName>
        <fullName evidence="8">UDP-glucuronosyltransferase</fullName>
    </recommendedName>
</protein>
<keyword evidence="3" id="KW-0808">Transferase</keyword>
<accession>A0A8K0FXV3</accession>
<dbReference type="Pfam" id="PF00201">
    <property type="entry name" value="UDPGT"/>
    <property type="match status" value="1"/>
</dbReference>
<evidence type="ECO:0000313" key="7">
    <source>
        <dbReference type="Proteomes" id="UP000801492"/>
    </source>
</evidence>
<dbReference type="CDD" id="cd03784">
    <property type="entry name" value="GT1_Gtf-like"/>
    <property type="match status" value="1"/>
</dbReference>
<dbReference type="PANTHER" id="PTHR48043:SF159">
    <property type="entry name" value="EG:EG0003.4 PROTEIN-RELATED"/>
    <property type="match status" value="1"/>
</dbReference>
<name>A0A8K0FXV3_IGNLU</name>
<keyword evidence="7" id="KW-1185">Reference proteome</keyword>
<evidence type="ECO:0000256" key="1">
    <source>
        <dbReference type="ARBA" id="ARBA00009995"/>
    </source>
</evidence>
<dbReference type="FunFam" id="3.40.50.2000:FF:000050">
    <property type="entry name" value="UDP-glucuronosyltransferase"/>
    <property type="match status" value="1"/>
</dbReference>
<evidence type="ECO:0008006" key="8">
    <source>
        <dbReference type="Google" id="ProtNLM"/>
    </source>
</evidence>
<organism evidence="6 7">
    <name type="scientific">Ignelater luminosus</name>
    <name type="common">Cucubano</name>
    <name type="synonym">Pyrophorus luminosus</name>
    <dbReference type="NCBI Taxonomy" id="2038154"/>
    <lineage>
        <taxon>Eukaryota</taxon>
        <taxon>Metazoa</taxon>
        <taxon>Ecdysozoa</taxon>
        <taxon>Arthropoda</taxon>
        <taxon>Hexapoda</taxon>
        <taxon>Insecta</taxon>
        <taxon>Pterygota</taxon>
        <taxon>Neoptera</taxon>
        <taxon>Endopterygota</taxon>
        <taxon>Coleoptera</taxon>
        <taxon>Polyphaga</taxon>
        <taxon>Elateriformia</taxon>
        <taxon>Elateroidea</taxon>
        <taxon>Elateridae</taxon>
        <taxon>Agrypninae</taxon>
        <taxon>Pyrophorini</taxon>
        <taxon>Ignelater</taxon>
    </lineage>
</organism>
<evidence type="ECO:0000313" key="6">
    <source>
        <dbReference type="EMBL" id="KAF2878851.1"/>
    </source>
</evidence>
<evidence type="ECO:0000256" key="2">
    <source>
        <dbReference type="ARBA" id="ARBA00022676"/>
    </source>
</evidence>
<keyword evidence="4" id="KW-0472">Membrane</keyword>
<comment type="similarity">
    <text evidence="1">Belongs to the UDP-glycosyltransferase family.</text>
</comment>
<feature type="transmembrane region" description="Helical" evidence="4">
    <location>
        <begin position="473"/>
        <end position="501"/>
    </location>
</feature>
<feature type="chain" id="PRO_5035459473" description="UDP-glucuronosyltransferase" evidence="5">
    <location>
        <begin position="20"/>
        <end position="516"/>
    </location>
</feature>
<dbReference type="GO" id="GO:0008194">
    <property type="term" value="F:UDP-glycosyltransferase activity"/>
    <property type="evidence" value="ECO:0007669"/>
    <property type="project" value="InterPro"/>
</dbReference>
<dbReference type="Gene3D" id="3.40.50.2000">
    <property type="entry name" value="Glycogen Phosphorylase B"/>
    <property type="match status" value="2"/>
</dbReference>
<evidence type="ECO:0000256" key="5">
    <source>
        <dbReference type="SAM" id="SignalP"/>
    </source>
</evidence>
<proteinExistence type="inferred from homology"/>
<keyword evidence="2" id="KW-0328">Glycosyltransferase</keyword>
<reference evidence="6" key="1">
    <citation type="submission" date="2019-08" db="EMBL/GenBank/DDBJ databases">
        <title>The genome of the North American firefly Photinus pyralis.</title>
        <authorList>
            <consortium name="Photinus pyralis genome working group"/>
            <person name="Fallon T.R."/>
            <person name="Sander Lower S.E."/>
            <person name="Weng J.-K."/>
        </authorList>
    </citation>
    <scope>NUCLEOTIDE SEQUENCE</scope>
    <source>
        <strain evidence="6">TRF0915ILg1</strain>
        <tissue evidence="6">Whole body</tissue>
    </source>
</reference>
<feature type="signal peptide" evidence="5">
    <location>
        <begin position="1"/>
        <end position="19"/>
    </location>
</feature>
<evidence type="ECO:0000256" key="3">
    <source>
        <dbReference type="ARBA" id="ARBA00022679"/>
    </source>
</evidence>
<dbReference type="Proteomes" id="UP000801492">
    <property type="component" value="Unassembled WGS sequence"/>
</dbReference>
<evidence type="ECO:0000256" key="4">
    <source>
        <dbReference type="SAM" id="Phobius"/>
    </source>
</evidence>
<dbReference type="AlphaFoldDB" id="A0A8K0FXV3"/>
<dbReference type="PANTHER" id="PTHR48043">
    <property type="entry name" value="EG:EG0003.4 PROTEIN-RELATED"/>
    <property type="match status" value="1"/>
</dbReference>
<comment type="caution">
    <text evidence="6">The sequence shown here is derived from an EMBL/GenBank/DDBJ whole genome shotgun (WGS) entry which is preliminary data.</text>
</comment>
<keyword evidence="5" id="KW-0732">Signal</keyword>
<sequence>MSKLMIWNILSVLWIYCDGARILGIVPTPSYSHQIAFRPLWRELSLRGHQLTVLTTDPMNDKSLTNLTEIDLHFSYELWNQRLGDLINKGHDNPLKFIELMLNTSSAVIELQLQHKDVQALIHNETQHFDLLMNEFLFPTMFAFSERFKCPTIAMTSLDAPNGVYQIVGNPTHPVVNPDVVLPFTGKLNFFERVISVLYNLVSRYYYNSLLPKEDLVVEKYFGKGYPSLEEIPKRISMLFVNSDPIFHQIRATVPTVIQIRGGKHLAASKPLPKDLKKYLDEAAEGFIYFSLGTNVKSKDLSENVRNVILQAFSELPYKILWKFELDHLPGKPENVKISKWLPQQDIFKHPNIKLFITQGGLQSMEEAIYNHVPMVGIPFFADQPLNINRMVSKGLGLSLDHKTMNKESFKEAVLEVINNPRYLGNVKHVADLAQDQPMTGLERAVWWTEYVLRHKGAEHLKSPALDLPDYQYYLLDVIGFCILVIGIAVCLFVMVVKLILKLIRYFASKPKIKKQ</sequence>
<dbReference type="SUPFAM" id="SSF53756">
    <property type="entry name" value="UDP-Glycosyltransferase/glycogen phosphorylase"/>
    <property type="match status" value="1"/>
</dbReference>
<dbReference type="InterPro" id="IPR002213">
    <property type="entry name" value="UDP_glucos_trans"/>
</dbReference>
<dbReference type="InterPro" id="IPR050271">
    <property type="entry name" value="UDP-glycosyltransferase"/>
</dbReference>
<keyword evidence="4" id="KW-1133">Transmembrane helix</keyword>
<keyword evidence="4" id="KW-0812">Transmembrane</keyword>